<gene>
    <name evidence="7" type="ORF">LZC95_05620</name>
</gene>
<dbReference type="RefSeq" id="WP_394846931.1">
    <property type="nucleotide sequence ID" value="NZ_CP089982.1"/>
</dbReference>
<keyword evidence="8" id="KW-1185">Reference proteome</keyword>
<feature type="compositionally biased region" description="Basic and acidic residues" evidence="4">
    <location>
        <begin position="1102"/>
        <end position="1114"/>
    </location>
</feature>
<dbReference type="Pfam" id="PF07724">
    <property type="entry name" value="AAA_2"/>
    <property type="match status" value="1"/>
</dbReference>
<dbReference type="Gene3D" id="1.10.8.60">
    <property type="match status" value="1"/>
</dbReference>
<evidence type="ECO:0000259" key="6">
    <source>
        <dbReference type="SMART" id="SM01086"/>
    </source>
</evidence>
<feature type="domain" description="AAA+ ATPase" evidence="5">
    <location>
        <begin position="237"/>
        <end position="370"/>
    </location>
</feature>
<dbReference type="SMART" id="SM01086">
    <property type="entry name" value="ClpB_D2-small"/>
    <property type="match status" value="1"/>
</dbReference>
<dbReference type="InterPro" id="IPR003593">
    <property type="entry name" value="AAA+_ATPase"/>
</dbReference>
<reference evidence="7 8" key="1">
    <citation type="submission" date="2021-12" db="EMBL/GenBank/DDBJ databases">
        <title>Discovery of the Pendulisporaceae a myxobacterial family with distinct sporulation behavior and unique specialized metabolism.</title>
        <authorList>
            <person name="Garcia R."/>
            <person name="Popoff A."/>
            <person name="Bader C.D."/>
            <person name="Loehr J."/>
            <person name="Walesch S."/>
            <person name="Walt C."/>
            <person name="Boldt J."/>
            <person name="Bunk B."/>
            <person name="Haeckl F.J.F.P.J."/>
            <person name="Gunesch A.P."/>
            <person name="Birkelbach J."/>
            <person name="Nuebel U."/>
            <person name="Pietschmann T."/>
            <person name="Bach T."/>
            <person name="Mueller R."/>
        </authorList>
    </citation>
    <scope>NUCLEOTIDE SEQUENCE [LARGE SCALE GENOMIC DNA]</scope>
    <source>
        <strain evidence="7 8">MSr12523</strain>
    </source>
</reference>
<accession>A0ABZ2KCC5</accession>
<dbReference type="InterPro" id="IPR001270">
    <property type="entry name" value="ClpA/B"/>
</dbReference>
<dbReference type="InterPro" id="IPR003959">
    <property type="entry name" value="ATPase_AAA_core"/>
</dbReference>
<dbReference type="SMART" id="SM00382">
    <property type="entry name" value="AAA"/>
    <property type="match status" value="2"/>
</dbReference>
<evidence type="ECO:0000256" key="3">
    <source>
        <dbReference type="ARBA" id="ARBA00023186"/>
    </source>
</evidence>
<dbReference type="EMBL" id="CP089982">
    <property type="protein sequence ID" value="WXA96315.1"/>
    <property type="molecule type" value="Genomic_DNA"/>
</dbReference>
<sequence>MPEFILKTPVVVREWASGDVLIVPVADPKLVSFGDEEEAHLEARMFLTEYLARCEPEVAARFSFPDGVRLHHTDVLVRRPDLPKRVAVDRKMAVTSVVIPAPRGDAWVLVLSLDHVFFHSAGEDLDASVAAEVTRITLAQELSAPEYLGLLPAKEDRLEFLELTVRRGDDALGSAAALRRRILEHEAKRAAVAVLESIATPLHPRGALDEAERPFPFRDAELSLLGSLLTQRARRDSAACALLIGPEGAGKTALFRTWLHGEYRAGRAPLAYATSGAQLIAGMSGLGQWQERIRRVMEAAHTLDAILYFDELADLFSEGAGGHIDLPSAMRPYLDDGRVRIVGEVRDDAVSRIEPRNPGFFSHFSRVRIEPLTAAQTRDTLASLRKNDADATDAIVELAERYLPYTSFPGKAIPLYHELRDAHRAEAHAPITADAVYAWFSIRTGVPKFLLLESESVRRELLEQRLRTRLVGQEEAVRRVADLVCVIKAALQPTGKPLATLLFVGPTGVGKTELARSLAELLFGHPDRLVRFDMSEYTDPFAAERLFSSDGRGEGLLTRKVREQPFCVVLLDEIEKAHSAVFDLLLQVCGEGRLTDGRGKTAYFHNAILIMTSNLGASHRAGGDDKYQKAVEQTFRPELVNRLDRIIVFRPLTAEQIRTVTQLTIERVAERRGFIDRGIDLRVGNEAIEHVAACGMSEIYGARALRRYVENEVIAPIAGLISGWGDMGGHAIVVVPEGDLTMEMEAAVVRGGLRFGVVRVPGKAVVRATHAMNTVSEVRHAMQRYLRLERVRELHDRVDYLVAQLGYGSDRKRRKQQKSNIDMGELQEEHHRLSTITGELQDTFQAMMSLEEIALMAFLDGESLEALEPDVPPLRARFEAALTRALVAREPRRDGVTLMLQELDDRRGFDIWLEPLLRYARRFSWHIECHIDGGGRDRRGSHWPADRRWGPPETTEWMVAQLALPERPFKNVMMTVRGPHAIWLALEAGVHRFNGYASDSEPAHLRMAFVAPRSSLTDAEWTPPRLDPPPPAMNPEYRRQKAVRERTANVPSVNVGLRRRTLVPLTRLGYDDYWAHFENIALAHLLLLEHPPEGNDADDEREVQFRPMLEEETR</sequence>
<keyword evidence="2" id="KW-0067">ATP-binding</keyword>
<protein>
    <submittedName>
        <fullName evidence="7">AAA family ATPase</fullName>
    </submittedName>
</protein>
<keyword evidence="1" id="KW-0547">Nucleotide-binding</keyword>
<feature type="domain" description="AAA+ ATPase" evidence="5">
    <location>
        <begin position="497"/>
        <end position="653"/>
    </location>
</feature>
<dbReference type="PANTHER" id="PTHR11638:SF188">
    <property type="entry name" value="ATP-DEPENDENT CLP PROTEASE ATP-BINDING SUBUNIT CLPL"/>
    <property type="match status" value="1"/>
</dbReference>
<dbReference type="Gene3D" id="3.40.50.300">
    <property type="entry name" value="P-loop containing nucleotide triphosphate hydrolases"/>
    <property type="match status" value="2"/>
</dbReference>
<dbReference type="InterPro" id="IPR027417">
    <property type="entry name" value="P-loop_NTPase"/>
</dbReference>
<evidence type="ECO:0000256" key="2">
    <source>
        <dbReference type="ARBA" id="ARBA00022840"/>
    </source>
</evidence>
<evidence type="ECO:0000313" key="7">
    <source>
        <dbReference type="EMBL" id="WXA96315.1"/>
    </source>
</evidence>
<dbReference type="InterPro" id="IPR050130">
    <property type="entry name" value="ClpA_ClpB"/>
</dbReference>
<feature type="domain" description="Clp ATPase C-terminal" evidence="6">
    <location>
        <begin position="652"/>
        <end position="742"/>
    </location>
</feature>
<dbReference type="PRINTS" id="PR00300">
    <property type="entry name" value="CLPPROTEASEA"/>
</dbReference>
<keyword evidence="3" id="KW-0143">Chaperone</keyword>
<evidence type="ECO:0000256" key="4">
    <source>
        <dbReference type="SAM" id="MobiDB-lite"/>
    </source>
</evidence>
<evidence type="ECO:0000256" key="1">
    <source>
        <dbReference type="ARBA" id="ARBA00022741"/>
    </source>
</evidence>
<dbReference type="Pfam" id="PF10431">
    <property type="entry name" value="ClpB_D2-small"/>
    <property type="match status" value="1"/>
</dbReference>
<evidence type="ECO:0000259" key="5">
    <source>
        <dbReference type="SMART" id="SM00382"/>
    </source>
</evidence>
<dbReference type="CDD" id="cd19499">
    <property type="entry name" value="RecA-like_ClpB_Hsp104-like"/>
    <property type="match status" value="1"/>
</dbReference>
<dbReference type="InterPro" id="IPR019489">
    <property type="entry name" value="Clp_ATPase_C"/>
</dbReference>
<organism evidence="7 8">
    <name type="scientific">Pendulispora brunnea</name>
    <dbReference type="NCBI Taxonomy" id="2905690"/>
    <lineage>
        <taxon>Bacteria</taxon>
        <taxon>Pseudomonadati</taxon>
        <taxon>Myxococcota</taxon>
        <taxon>Myxococcia</taxon>
        <taxon>Myxococcales</taxon>
        <taxon>Sorangiineae</taxon>
        <taxon>Pendulisporaceae</taxon>
        <taxon>Pendulispora</taxon>
    </lineage>
</organism>
<dbReference type="SUPFAM" id="SSF52540">
    <property type="entry name" value="P-loop containing nucleoside triphosphate hydrolases"/>
    <property type="match status" value="2"/>
</dbReference>
<dbReference type="PANTHER" id="PTHR11638">
    <property type="entry name" value="ATP-DEPENDENT CLP PROTEASE"/>
    <property type="match status" value="1"/>
</dbReference>
<evidence type="ECO:0000313" key="8">
    <source>
        <dbReference type="Proteomes" id="UP001379533"/>
    </source>
</evidence>
<dbReference type="Proteomes" id="UP001379533">
    <property type="component" value="Chromosome"/>
</dbReference>
<proteinExistence type="predicted"/>
<feature type="region of interest" description="Disordered" evidence="4">
    <location>
        <begin position="1092"/>
        <end position="1114"/>
    </location>
</feature>
<name>A0ABZ2KCC5_9BACT</name>